<evidence type="ECO:0000256" key="14">
    <source>
        <dbReference type="SAM" id="MobiDB-lite"/>
    </source>
</evidence>
<dbReference type="CDD" id="cd16539">
    <property type="entry name" value="RING-HC_RNF113A_B"/>
    <property type="match status" value="1"/>
</dbReference>
<keyword evidence="19" id="KW-1185">Reference proteome</keyword>
<dbReference type="Pfam" id="PF13920">
    <property type="entry name" value="zf-C3HC4_3"/>
    <property type="match status" value="1"/>
</dbReference>
<name>A0A9P5NNC5_GYMJU</name>
<dbReference type="AlphaFoldDB" id="A0A9P5NNC5"/>
<dbReference type="PANTHER" id="PTHR12930:SF0">
    <property type="entry name" value="RING FINGER PROTEIN 113B"/>
    <property type="match status" value="1"/>
</dbReference>
<evidence type="ECO:0000259" key="17">
    <source>
        <dbReference type="PROSITE" id="PS50199"/>
    </source>
</evidence>
<dbReference type="GO" id="GO:0034247">
    <property type="term" value="P:snoRNA splicing"/>
    <property type="evidence" value="ECO:0007669"/>
    <property type="project" value="TreeGrafter"/>
</dbReference>
<feature type="compositionally biased region" description="Basic and acidic residues" evidence="14">
    <location>
        <begin position="291"/>
        <end position="310"/>
    </location>
</feature>
<evidence type="ECO:0000313" key="18">
    <source>
        <dbReference type="EMBL" id="KAF8902906.1"/>
    </source>
</evidence>
<dbReference type="OrthoDB" id="25761at2759"/>
<feature type="region of interest" description="Disordered" evidence="14">
    <location>
        <begin position="1"/>
        <end position="90"/>
    </location>
</feature>
<evidence type="ECO:0000256" key="12">
    <source>
        <dbReference type="PROSITE-ProRule" id="PRU00723"/>
    </source>
</evidence>
<dbReference type="SUPFAM" id="SSF57850">
    <property type="entry name" value="RING/U-box"/>
    <property type="match status" value="1"/>
</dbReference>
<dbReference type="SMART" id="SM00356">
    <property type="entry name" value="ZnF_C3H1"/>
    <property type="match status" value="1"/>
</dbReference>
<dbReference type="Proteomes" id="UP000724874">
    <property type="component" value="Unassembled WGS sequence"/>
</dbReference>
<evidence type="ECO:0000256" key="2">
    <source>
        <dbReference type="ARBA" id="ARBA00009161"/>
    </source>
</evidence>
<evidence type="ECO:0000256" key="6">
    <source>
        <dbReference type="ARBA" id="ARBA00022728"/>
    </source>
</evidence>
<comment type="function">
    <text evidence="1 13">Involved in pre-mRNA splicing.</text>
</comment>
<dbReference type="InterPro" id="IPR036855">
    <property type="entry name" value="Znf_CCCH_sf"/>
</dbReference>
<gene>
    <name evidence="18" type="ORF">CPB84DRAFT_1746416</name>
</gene>
<feature type="zinc finger region" description="C3H1-type" evidence="12">
    <location>
        <begin position="171"/>
        <end position="199"/>
    </location>
</feature>
<sequence>MSSAGEAVNVPFFKKKGKGRPTTTRKRSASPEVMGSLKQPASAKTEVVLPTRKAALGLLSAGTKRTSSQRDGLDDADNPEREGPDVKWTADGSHQNAALEILAGDEAEELLAKRRRKENADTGEEELPDDNQYRGQSAYRSHIKKSTEVPKAMRVGPQRSTNTIRTVTIVDYQPDVCKDYKETGYCGFGDTCKFLHDRGTYLAGWQLDKLAENPKKQVEDESDSEDSDGDVPFACLICRKHYTDPVVTRCGHYYCSACAIKRYAKTPKCLACGTPTGGIFNRADKIIEKINRKKEKGEKDDDNSGYRDVDVPIEGLNNVKGEDASEASDSD</sequence>
<comment type="similarity">
    <text evidence="2 13">Belongs to the CWC24 family.</text>
</comment>
<dbReference type="PROSITE" id="PS50103">
    <property type="entry name" value="ZF_C3H1"/>
    <property type="match status" value="1"/>
</dbReference>
<evidence type="ECO:0000256" key="13">
    <source>
        <dbReference type="RuleBase" id="RU367110"/>
    </source>
</evidence>
<dbReference type="InterPro" id="IPR001841">
    <property type="entry name" value="Znf_RING"/>
</dbReference>
<protein>
    <recommendedName>
        <fullName evidence="4 13">Pre-mRNA-splicing factor CWC24</fullName>
    </recommendedName>
</protein>
<evidence type="ECO:0000256" key="9">
    <source>
        <dbReference type="ARBA" id="ARBA00023125"/>
    </source>
</evidence>
<dbReference type="FunFam" id="3.30.40.10:FF:000045">
    <property type="entry name" value="RING finger protein 113A"/>
    <property type="match status" value="1"/>
</dbReference>
<dbReference type="EMBL" id="JADNYJ010000033">
    <property type="protein sequence ID" value="KAF8902906.1"/>
    <property type="molecule type" value="Genomic_DNA"/>
</dbReference>
<dbReference type="PROSITE" id="PS00518">
    <property type="entry name" value="ZF_RING_1"/>
    <property type="match status" value="1"/>
</dbReference>
<feature type="domain" description="RING-type" evidence="15">
    <location>
        <begin position="235"/>
        <end position="272"/>
    </location>
</feature>
<keyword evidence="6 13" id="KW-0747">Spliceosome</keyword>
<dbReference type="PROSITE" id="PS50089">
    <property type="entry name" value="ZF_RING_2"/>
    <property type="match status" value="1"/>
</dbReference>
<keyword evidence="8 12" id="KW-0862">Zinc</keyword>
<dbReference type="PROSITE" id="PS50199">
    <property type="entry name" value="ZF_RANBP2_2"/>
    <property type="match status" value="1"/>
</dbReference>
<dbReference type="SUPFAM" id="SSF90229">
    <property type="entry name" value="CCCH zinc finger"/>
    <property type="match status" value="1"/>
</dbReference>
<keyword evidence="13" id="KW-0539">Nucleus</keyword>
<reference evidence="18" key="1">
    <citation type="submission" date="2020-11" db="EMBL/GenBank/DDBJ databases">
        <authorList>
            <consortium name="DOE Joint Genome Institute"/>
            <person name="Ahrendt S."/>
            <person name="Riley R."/>
            <person name="Andreopoulos W."/>
            <person name="LaButti K."/>
            <person name="Pangilinan J."/>
            <person name="Ruiz-duenas F.J."/>
            <person name="Barrasa J.M."/>
            <person name="Sanchez-Garcia M."/>
            <person name="Camarero S."/>
            <person name="Miyauchi S."/>
            <person name="Serrano A."/>
            <person name="Linde D."/>
            <person name="Babiker R."/>
            <person name="Drula E."/>
            <person name="Ayuso-Fernandez I."/>
            <person name="Pacheco R."/>
            <person name="Padilla G."/>
            <person name="Ferreira P."/>
            <person name="Barriuso J."/>
            <person name="Kellner H."/>
            <person name="Castanera R."/>
            <person name="Alfaro M."/>
            <person name="Ramirez L."/>
            <person name="Pisabarro A.G."/>
            <person name="Kuo A."/>
            <person name="Tritt A."/>
            <person name="Lipzen A."/>
            <person name="He G."/>
            <person name="Yan M."/>
            <person name="Ng V."/>
            <person name="Cullen D."/>
            <person name="Martin F."/>
            <person name="Rosso M.-N."/>
            <person name="Henrissat B."/>
            <person name="Hibbett D."/>
            <person name="Martinez A.T."/>
            <person name="Grigoriev I.V."/>
        </authorList>
    </citation>
    <scope>NUCLEOTIDE SEQUENCE</scope>
    <source>
        <strain evidence="18">AH 44721</strain>
    </source>
</reference>
<dbReference type="GO" id="GO:0008270">
    <property type="term" value="F:zinc ion binding"/>
    <property type="evidence" value="ECO:0007669"/>
    <property type="project" value="UniProtKB-KW"/>
</dbReference>
<evidence type="ECO:0000259" key="16">
    <source>
        <dbReference type="PROSITE" id="PS50103"/>
    </source>
</evidence>
<dbReference type="InterPro" id="IPR013083">
    <property type="entry name" value="Znf_RING/FYVE/PHD"/>
</dbReference>
<evidence type="ECO:0000256" key="4">
    <source>
        <dbReference type="ARBA" id="ARBA00020647"/>
    </source>
</evidence>
<dbReference type="GO" id="GO:0006397">
    <property type="term" value="P:mRNA processing"/>
    <property type="evidence" value="ECO:0007669"/>
    <property type="project" value="UniProtKB-KW"/>
</dbReference>
<feature type="region of interest" description="Disordered" evidence="14">
    <location>
        <begin position="115"/>
        <end position="137"/>
    </location>
</feature>
<dbReference type="GO" id="GO:0005684">
    <property type="term" value="C:U2-type spliceosomal complex"/>
    <property type="evidence" value="ECO:0007669"/>
    <property type="project" value="TreeGrafter"/>
</dbReference>
<keyword evidence="7 11" id="KW-0863">Zinc-finger</keyword>
<dbReference type="InterPro" id="IPR000571">
    <property type="entry name" value="Znf_CCCH"/>
</dbReference>
<comment type="subcellular location">
    <subcellularLocation>
        <location evidence="13">Nucleus</location>
    </subcellularLocation>
</comment>
<comment type="caution">
    <text evidence="18">The sequence shown here is derived from an EMBL/GenBank/DDBJ whole genome shotgun (WGS) entry which is preliminary data.</text>
</comment>
<evidence type="ECO:0000313" key="19">
    <source>
        <dbReference type="Proteomes" id="UP000724874"/>
    </source>
</evidence>
<keyword evidence="10 13" id="KW-0508">mRNA splicing</keyword>
<feature type="domain" description="C3H1-type" evidence="16">
    <location>
        <begin position="171"/>
        <end position="199"/>
    </location>
</feature>
<organism evidence="18 19">
    <name type="scientific">Gymnopilus junonius</name>
    <name type="common">Spectacular rustgill mushroom</name>
    <name type="synonym">Gymnopilus spectabilis subsp. junonius</name>
    <dbReference type="NCBI Taxonomy" id="109634"/>
    <lineage>
        <taxon>Eukaryota</taxon>
        <taxon>Fungi</taxon>
        <taxon>Dikarya</taxon>
        <taxon>Basidiomycota</taxon>
        <taxon>Agaricomycotina</taxon>
        <taxon>Agaricomycetes</taxon>
        <taxon>Agaricomycetidae</taxon>
        <taxon>Agaricales</taxon>
        <taxon>Agaricineae</taxon>
        <taxon>Hymenogastraceae</taxon>
        <taxon>Gymnopilus</taxon>
    </lineage>
</organism>
<evidence type="ECO:0000256" key="10">
    <source>
        <dbReference type="ARBA" id="ARBA00023187"/>
    </source>
</evidence>
<evidence type="ECO:0000259" key="15">
    <source>
        <dbReference type="PROSITE" id="PS50089"/>
    </source>
</evidence>
<keyword evidence="13" id="KW-0507">mRNA processing</keyword>
<feature type="domain" description="RanBP2-type" evidence="17">
    <location>
        <begin position="249"/>
        <end position="278"/>
    </location>
</feature>
<comment type="subunit">
    <text evidence="3 13">Associated with the spliceosome.</text>
</comment>
<dbReference type="InterPro" id="IPR017907">
    <property type="entry name" value="Znf_RING_CS"/>
</dbReference>
<keyword evidence="9 13" id="KW-0238">DNA-binding</keyword>
<dbReference type="SMART" id="SM00184">
    <property type="entry name" value="RING"/>
    <property type="match status" value="1"/>
</dbReference>
<accession>A0A9P5NNC5</accession>
<proteinExistence type="inferred from homology"/>
<evidence type="ECO:0000256" key="8">
    <source>
        <dbReference type="ARBA" id="ARBA00022833"/>
    </source>
</evidence>
<dbReference type="Pfam" id="PF00642">
    <property type="entry name" value="zf-CCCH"/>
    <property type="match status" value="1"/>
</dbReference>
<evidence type="ECO:0000256" key="5">
    <source>
        <dbReference type="ARBA" id="ARBA00022723"/>
    </source>
</evidence>
<evidence type="ECO:0000256" key="11">
    <source>
        <dbReference type="PROSITE-ProRule" id="PRU00322"/>
    </source>
</evidence>
<evidence type="ECO:0000256" key="7">
    <source>
        <dbReference type="ARBA" id="ARBA00022771"/>
    </source>
</evidence>
<dbReference type="PANTHER" id="PTHR12930">
    <property type="entry name" value="ZINC FINGER PROTEIN 183"/>
    <property type="match status" value="1"/>
</dbReference>
<keyword evidence="5 12" id="KW-0479">Metal-binding</keyword>
<dbReference type="Gene3D" id="3.30.40.10">
    <property type="entry name" value="Zinc/RING finger domain, C3HC4 (zinc finger)"/>
    <property type="match status" value="1"/>
</dbReference>
<evidence type="ECO:0000256" key="1">
    <source>
        <dbReference type="ARBA" id="ARBA00003777"/>
    </source>
</evidence>
<dbReference type="GO" id="GO:0003677">
    <property type="term" value="F:DNA binding"/>
    <property type="evidence" value="ECO:0007669"/>
    <property type="project" value="UniProtKB-UniRule"/>
</dbReference>
<feature type="compositionally biased region" description="Basic residues" evidence="14">
    <location>
        <begin position="13"/>
        <end position="28"/>
    </location>
</feature>
<feature type="region of interest" description="Disordered" evidence="14">
    <location>
        <begin position="291"/>
        <end position="331"/>
    </location>
</feature>
<dbReference type="InterPro" id="IPR039971">
    <property type="entry name" value="CWC24-like"/>
</dbReference>
<dbReference type="InterPro" id="IPR001876">
    <property type="entry name" value="Znf_RanBP2"/>
</dbReference>
<evidence type="ECO:0000256" key="3">
    <source>
        <dbReference type="ARBA" id="ARBA00011524"/>
    </source>
</evidence>